<comment type="caution">
    <text evidence="1">The sequence shown here is derived from an EMBL/GenBank/DDBJ whole genome shotgun (WGS) entry which is preliminary data.</text>
</comment>
<organism evidence="1 2">
    <name type="scientific">Hungatella hathewayi DSM 13479</name>
    <dbReference type="NCBI Taxonomy" id="566550"/>
    <lineage>
        <taxon>Bacteria</taxon>
        <taxon>Bacillati</taxon>
        <taxon>Bacillota</taxon>
        <taxon>Clostridia</taxon>
        <taxon>Lachnospirales</taxon>
        <taxon>Lachnospiraceae</taxon>
        <taxon>Hungatella</taxon>
    </lineage>
</organism>
<dbReference type="AlphaFoldDB" id="D3AT86"/>
<proteinExistence type="predicted"/>
<dbReference type="EMBL" id="ACIO01000869">
    <property type="protein sequence ID" value="EFC94966.1"/>
    <property type="molecule type" value="Genomic_DNA"/>
</dbReference>
<evidence type="ECO:0000313" key="1">
    <source>
        <dbReference type="EMBL" id="EFC94966.1"/>
    </source>
</evidence>
<dbReference type="HOGENOM" id="CLU_2843899_0_0_9"/>
<sequence length="65" mass="7749">MLYAIALALAPLTVLIWNQLFLTIKWSDAAFRRLSAYVHKRRYTQDIFILIFSKRMLKFEDSVIK</sequence>
<accession>D3AT86</accession>
<evidence type="ECO:0000313" key="2">
    <source>
        <dbReference type="Proteomes" id="UP000004968"/>
    </source>
</evidence>
<reference evidence="1 2" key="1">
    <citation type="submission" date="2010-01" db="EMBL/GenBank/DDBJ databases">
        <authorList>
            <person name="Weinstock G."/>
            <person name="Sodergren E."/>
            <person name="Clifton S."/>
            <person name="Fulton L."/>
            <person name="Fulton B."/>
            <person name="Courtney L."/>
            <person name="Fronick C."/>
            <person name="Harrison M."/>
            <person name="Strong C."/>
            <person name="Farmer C."/>
            <person name="Delahaunty K."/>
            <person name="Markovic C."/>
            <person name="Hall O."/>
            <person name="Minx P."/>
            <person name="Tomlinson C."/>
            <person name="Mitreva M."/>
            <person name="Nelson J."/>
            <person name="Hou S."/>
            <person name="Wollam A."/>
            <person name="Pepin K.H."/>
            <person name="Johnson M."/>
            <person name="Bhonagiri V."/>
            <person name="Nash W.E."/>
            <person name="Warren W."/>
            <person name="Chinwalla A."/>
            <person name="Mardis E.R."/>
            <person name="Wilson R.K."/>
        </authorList>
    </citation>
    <scope>NUCLEOTIDE SEQUENCE [LARGE SCALE GENOMIC DNA]</scope>
    <source>
        <strain evidence="1 2">DSM 13479</strain>
    </source>
</reference>
<name>D3AT86_9FIRM</name>
<gene>
    <name evidence="1" type="ORF">CLOSTHATH_06845</name>
</gene>
<protein>
    <submittedName>
        <fullName evidence="1">Uncharacterized protein</fullName>
    </submittedName>
</protein>
<dbReference type="Proteomes" id="UP000004968">
    <property type="component" value="Unassembled WGS sequence"/>
</dbReference>